<dbReference type="Proteomes" id="UP001277761">
    <property type="component" value="Unassembled WGS sequence"/>
</dbReference>
<protein>
    <submittedName>
        <fullName evidence="6">TetR/AcrR family transcriptional regulator</fullName>
    </submittedName>
</protein>
<evidence type="ECO:0000256" key="2">
    <source>
        <dbReference type="ARBA" id="ARBA00023125"/>
    </source>
</evidence>
<dbReference type="PANTHER" id="PTHR47506">
    <property type="entry name" value="TRANSCRIPTIONAL REGULATORY PROTEIN"/>
    <property type="match status" value="1"/>
</dbReference>
<evidence type="ECO:0000256" key="1">
    <source>
        <dbReference type="ARBA" id="ARBA00023015"/>
    </source>
</evidence>
<evidence type="ECO:0000256" key="3">
    <source>
        <dbReference type="ARBA" id="ARBA00023163"/>
    </source>
</evidence>
<reference evidence="6 7" key="1">
    <citation type="submission" date="2023-11" db="EMBL/GenBank/DDBJ databases">
        <authorList>
            <person name="Xu M."/>
            <person name="Jiang T."/>
        </authorList>
    </citation>
    <scope>NUCLEOTIDE SEQUENCE [LARGE SCALE GENOMIC DNA]</scope>
    <source>
        <strain evidence="6 7">SD</strain>
    </source>
</reference>
<organism evidence="6 7">
    <name type="scientific">Patulibacter brassicae</name>
    <dbReference type="NCBI Taxonomy" id="1705717"/>
    <lineage>
        <taxon>Bacteria</taxon>
        <taxon>Bacillati</taxon>
        <taxon>Actinomycetota</taxon>
        <taxon>Thermoleophilia</taxon>
        <taxon>Solirubrobacterales</taxon>
        <taxon>Patulibacteraceae</taxon>
        <taxon>Patulibacter</taxon>
    </lineage>
</organism>
<evidence type="ECO:0000256" key="4">
    <source>
        <dbReference type="PROSITE-ProRule" id="PRU00335"/>
    </source>
</evidence>
<evidence type="ECO:0000313" key="7">
    <source>
        <dbReference type="Proteomes" id="UP001277761"/>
    </source>
</evidence>
<dbReference type="InterPro" id="IPR036271">
    <property type="entry name" value="Tet_transcr_reg_TetR-rel_C_sf"/>
</dbReference>
<keyword evidence="2 4" id="KW-0238">DNA-binding</keyword>
<dbReference type="RefSeq" id="WP_319952702.1">
    <property type="nucleotide sequence ID" value="NZ_JAXAVX010000001.1"/>
</dbReference>
<evidence type="ECO:0000259" key="5">
    <source>
        <dbReference type="PROSITE" id="PS50977"/>
    </source>
</evidence>
<dbReference type="SUPFAM" id="SSF46689">
    <property type="entry name" value="Homeodomain-like"/>
    <property type="match status" value="1"/>
</dbReference>
<dbReference type="Pfam" id="PF16925">
    <property type="entry name" value="TetR_C_13"/>
    <property type="match status" value="1"/>
</dbReference>
<comment type="caution">
    <text evidence="6">The sequence shown here is derived from an EMBL/GenBank/DDBJ whole genome shotgun (WGS) entry which is preliminary data.</text>
</comment>
<keyword evidence="3" id="KW-0804">Transcription</keyword>
<dbReference type="Pfam" id="PF00440">
    <property type="entry name" value="TetR_N"/>
    <property type="match status" value="1"/>
</dbReference>
<keyword evidence="1" id="KW-0805">Transcription regulation</keyword>
<dbReference type="EMBL" id="JAXAVX010000001">
    <property type="protein sequence ID" value="MDX8150556.1"/>
    <property type="molecule type" value="Genomic_DNA"/>
</dbReference>
<dbReference type="InterPro" id="IPR001647">
    <property type="entry name" value="HTH_TetR"/>
</dbReference>
<accession>A0ABU4VHZ6</accession>
<gene>
    <name evidence="6" type="ORF">SK069_03040</name>
</gene>
<keyword evidence="7" id="KW-1185">Reference proteome</keyword>
<dbReference type="InterPro" id="IPR009057">
    <property type="entry name" value="Homeodomain-like_sf"/>
</dbReference>
<dbReference type="SUPFAM" id="SSF48498">
    <property type="entry name" value="Tetracyclin repressor-like, C-terminal domain"/>
    <property type="match status" value="1"/>
</dbReference>
<evidence type="ECO:0000313" key="6">
    <source>
        <dbReference type="EMBL" id="MDX8150556.1"/>
    </source>
</evidence>
<dbReference type="PROSITE" id="PS50977">
    <property type="entry name" value="HTH_TETR_2"/>
    <property type="match status" value="1"/>
</dbReference>
<dbReference type="InterPro" id="IPR011075">
    <property type="entry name" value="TetR_C"/>
</dbReference>
<dbReference type="Gene3D" id="1.10.357.10">
    <property type="entry name" value="Tetracycline Repressor, domain 2"/>
    <property type="match status" value="1"/>
</dbReference>
<dbReference type="Gene3D" id="1.10.10.60">
    <property type="entry name" value="Homeodomain-like"/>
    <property type="match status" value="1"/>
</dbReference>
<dbReference type="PANTHER" id="PTHR47506:SF6">
    <property type="entry name" value="HTH-TYPE TRANSCRIPTIONAL REPRESSOR NEMR"/>
    <property type="match status" value="1"/>
</dbReference>
<sequence length="199" mass="21025">MSPRRSVAATRDTHRAIVRRAMDVASVEGLDGLSIGGLASDLGMSKAGVAGHFANKQQLQLEAVDAAVELFTAAIAPALRERAPGLDRLRAGVEAWFAYLEDTPFPGGCLIQAAAAEQDGRPGPVRDAVVAADDRWRAFLLRELHAAIEAGELPADTDAEQRCFVLLALGAGLNQAAQLRADPRAGDRARRAARPLLDG</sequence>
<feature type="domain" description="HTH tetR-type" evidence="5">
    <location>
        <begin position="11"/>
        <end position="71"/>
    </location>
</feature>
<proteinExistence type="predicted"/>
<feature type="DNA-binding region" description="H-T-H motif" evidence="4">
    <location>
        <begin position="34"/>
        <end position="53"/>
    </location>
</feature>
<name>A0ABU4VHZ6_9ACTN</name>